<keyword evidence="4 6" id="KW-1133">Transmembrane helix</keyword>
<evidence type="ECO:0000256" key="4">
    <source>
        <dbReference type="ARBA" id="ARBA00022989"/>
    </source>
</evidence>
<dbReference type="Pfam" id="PF04505">
    <property type="entry name" value="CD225"/>
    <property type="match status" value="1"/>
</dbReference>
<keyword evidence="3 6" id="KW-0812">Transmembrane</keyword>
<dbReference type="InterPro" id="IPR007593">
    <property type="entry name" value="CD225/Dispanin_fam"/>
</dbReference>
<protein>
    <submittedName>
        <fullName evidence="7">Uncharacterized protein</fullName>
    </submittedName>
</protein>
<dbReference type="Proteomes" id="UP001529510">
    <property type="component" value="Unassembled WGS sequence"/>
</dbReference>
<name>A0ABD0Q2X2_CIRMR</name>
<comment type="similarity">
    <text evidence="2">Belongs to the CD225/Dispanin family.</text>
</comment>
<evidence type="ECO:0000256" key="3">
    <source>
        <dbReference type="ARBA" id="ARBA00022692"/>
    </source>
</evidence>
<comment type="caution">
    <text evidence="7">The sequence shown here is derived from an EMBL/GenBank/DDBJ whole genome shotgun (WGS) entry which is preliminary data.</text>
</comment>
<sequence>MNIILTPTVAVTGVAVQPAVVAVQPAVVQPTVLMTSMPVVTAIPDYLGYSIFTMLCCCLPLGIAATIYSCS</sequence>
<dbReference type="GO" id="GO:0016020">
    <property type="term" value="C:membrane"/>
    <property type="evidence" value="ECO:0007669"/>
    <property type="project" value="UniProtKB-SubCell"/>
</dbReference>
<keyword evidence="8" id="KW-1185">Reference proteome</keyword>
<evidence type="ECO:0000256" key="2">
    <source>
        <dbReference type="ARBA" id="ARBA00006843"/>
    </source>
</evidence>
<evidence type="ECO:0000256" key="6">
    <source>
        <dbReference type="SAM" id="Phobius"/>
    </source>
</evidence>
<evidence type="ECO:0000313" key="8">
    <source>
        <dbReference type="Proteomes" id="UP001529510"/>
    </source>
</evidence>
<evidence type="ECO:0000256" key="5">
    <source>
        <dbReference type="ARBA" id="ARBA00023136"/>
    </source>
</evidence>
<organism evidence="7 8">
    <name type="scientific">Cirrhinus mrigala</name>
    <name type="common">Mrigala</name>
    <dbReference type="NCBI Taxonomy" id="683832"/>
    <lineage>
        <taxon>Eukaryota</taxon>
        <taxon>Metazoa</taxon>
        <taxon>Chordata</taxon>
        <taxon>Craniata</taxon>
        <taxon>Vertebrata</taxon>
        <taxon>Euteleostomi</taxon>
        <taxon>Actinopterygii</taxon>
        <taxon>Neopterygii</taxon>
        <taxon>Teleostei</taxon>
        <taxon>Ostariophysi</taxon>
        <taxon>Cypriniformes</taxon>
        <taxon>Cyprinidae</taxon>
        <taxon>Labeoninae</taxon>
        <taxon>Labeonini</taxon>
        <taxon>Cirrhinus</taxon>
    </lineage>
</organism>
<comment type="subcellular location">
    <subcellularLocation>
        <location evidence="1">Membrane</location>
    </subcellularLocation>
</comment>
<feature type="transmembrane region" description="Helical" evidence="6">
    <location>
        <begin position="46"/>
        <end position="68"/>
    </location>
</feature>
<feature type="non-terminal residue" evidence="7">
    <location>
        <position position="71"/>
    </location>
</feature>
<evidence type="ECO:0000256" key="1">
    <source>
        <dbReference type="ARBA" id="ARBA00004370"/>
    </source>
</evidence>
<accession>A0ABD0Q2X2</accession>
<dbReference type="EMBL" id="JAMKFB020000011">
    <property type="protein sequence ID" value="KAL0180630.1"/>
    <property type="molecule type" value="Genomic_DNA"/>
</dbReference>
<keyword evidence="5 6" id="KW-0472">Membrane</keyword>
<dbReference type="AlphaFoldDB" id="A0ABD0Q2X2"/>
<reference evidence="7 8" key="1">
    <citation type="submission" date="2024-05" db="EMBL/GenBank/DDBJ databases">
        <title>Genome sequencing and assembly of Indian major carp, Cirrhinus mrigala (Hamilton, 1822).</title>
        <authorList>
            <person name="Mohindra V."/>
            <person name="Chowdhury L.M."/>
            <person name="Lal K."/>
            <person name="Jena J.K."/>
        </authorList>
    </citation>
    <scope>NUCLEOTIDE SEQUENCE [LARGE SCALE GENOMIC DNA]</scope>
    <source>
        <strain evidence="7">CM1030</strain>
        <tissue evidence="7">Blood</tissue>
    </source>
</reference>
<evidence type="ECO:0000313" key="7">
    <source>
        <dbReference type="EMBL" id="KAL0180630.1"/>
    </source>
</evidence>
<proteinExistence type="inferred from homology"/>
<gene>
    <name evidence="7" type="ORF">M9458_023036</name>
</gene>